<evidence type="ECO:0000256" key="1">
    <source>
        <dbReference type="ARBA" id="ARBA00005054"/>
    </source>
</evidence>
<dbReference type="PANTHER" id="PTHR43369:SF2">
    <property type="entry name" value="PHOSPHORIBOSYLGLYCINAMIDE FORMYLTRANSFERASE"/>
    <property type="match status" value="1"/>
</dbReference>
<feature type="domain" description="Formyl transferase N-terminal" evidence="5">
    <location>
        <begin position="10"/>
        <end position="190"/>
    </location>
</feature>
<dbReference type="GO" id="GO:0004644">
    <property type="term" value="F:phosphoribosylglycinamide formyltransferase activity"/>
    <property type="evidence" value="ECO:0007669"/>
    <property type="project" value="UniProtKB-UniRule"/>
</dbReference>
<comment type="catalytic activity">
    <reaction evidence="4">
        <text>N(1)-(5-phospho-beta-D-ribosyl)glycinamide + (6R)-10-formyltetrahydrofolate = N(2)-formyl-N(1)-(5-phospho-beta-D-ribosyl)glycinamide + (6S)-5,6,7,8-tetrahydrofolate + H(+)</text>
        <dbReference type="Rhea" id="RHEA:15053"/>
        <dbReference type="ChEBI" id="CHEBI:15378"/>
        <dbReference type="ChEBI" id="CHEBI:57453"/>
        <dbReference type="ChEBI" id="CHEBI:143788"/>
        <dbReference type="ChEBI" id="CHEBI:147286"/>
        <dbReference type="ChEBI" id="CHEBI:195366"/>
        <dbReference type="EC" id="2.1.2.2"/>
    </reaction>
</comment>
<dbReference type="InterPro" id="IPR036477">
    <property type="entry name" value="Formyl_transf_N_sf"/>
</dbReference>
<protein>
    <recommendedName>
        <fullName evidence="4">Phosphoribosylglycinamide formyltransferase</fullName>
        <ecNumber evidence="4">2.1.2.2</ecNumber>
    </recommendedName>
    <alternativeName>
        <fullName evidence="4">5'-phosphoribosylglycinamide transformylase</fullName>
    </alternativeName>
    <alternativeName>
        <fullName evidence="4">GAR transformylase</fullName>
        <shortName evidence="4">GART</shortName>
    </alternativeName>
</protein>
<evidence type="ECO:0000256" key="3">
    <source>
        <dbReference type="ARBA" id="ARBA00022755"/>
    </source>
</evidence>
<organism evidence="6 7">
    <name type="scientific">Leptospira kirschneri str. H1</name>
    <dbReference type="NCBI Taxonomy" id="1049966"/>
    <lineage>
        <taxon>Bacteria</taxon>
        <taxon>Pseudomonadati</taxon>
        <taxon>Spirochaetota</taxon>
        <taxon>Spirochaetia</taxon>
        <taxon>Leptospirales</taxon>
        <taxon>Leptospiraceae</taxon>
        <taxon>Leptospira</taxon>
    </lineage>
</organism>
<dbReference type="NCBIfam" id="TIGR00639">
    <property type="entry name" value="PurN"/>
    <property type="match status" value="1"/>
</dbReference>
<evidence type="ECO:0000256" key="4">
    <source>
        <dbReference type="HAMAP-Rule" id="MF_01930"/>
    </source>
</evidence>
<dbReference type="PANTHER" id="PTHR43369">
    <property type="entry name" value="PHOSPHORIBOSYLGLYCINAMIDE FORMYLTRANSFERASE"/>
    <property type="match status" value="1"/>
</dbReference>
<gene>
    <name evidence="4 6" type="primary">purN</name>
    <name evidence="6" type="ORF">LEP1GSC081_1789</name>
</gene>
<dbReference type="InterPro" id="IPR004607">
    <property type="entry name" value="GART"/>
</dbReference>
<evidence type="ECO:0000313" key="6">
    <source>
        <dbReference type="EMBL" id="EKO15016.1"/>
    </source>
</evidence>
<reference evidence="6 7" key="1">
    <citation type="submission" date="2012-10" db="EMBL/GenBank/DDBJ databases">
        <authorList>
            <person name="Harkins D.M."/>
            <person name="Durkin A.S."/>
            <person name="Brinkac L.M."/>
            <person name="Selengut J.D."/>
            <person name="Sanka R."/>
            <person name="DePew J."/>
            <person name="Purushe J."/>
            <person name="Peacock S.J."/>
            <person name="Thaipadungpanit J."/>
            <person name="Wuthiekanun V.W."/>
            <person name="Day N.P."/>
            <person name="Vinetz J.M."/>
            <person name="Sutton G.G."/>
            <person name="Nelson W.C."/>
            <person name="Fouts D.E."/>
        </authorList>
    </citation>
    <scope>NUCLEOTIDE SEQUENCE [LARGE SCALE GENOMIC DNA]</scope>
    <source>
        <strain evidence="6 7">H1</strain>
    </source>
</reference>
<dbReference type="HAMAP" id="MF_01930">
    <property type="entry name" value="PurN"/>
    <property type="match status" value="1"/>
</dbReference>
<feature type="active site" description="Proton donor" evidence="4">
    <location>
        <position position="117"/>
    </location>
</feature>
<dbReference type="CDD" id="cd08645">
    <property type="entry name" value="FMT_core_GART"/>
    <property type="match status" value="1"/>
</dbReference>
<comment type="pathway">
    <text evidence="1 4">Purine metabolism; IMP biosynthesis via de novo pathway; N(2)-formyl-N(1)-(5-phospho-D-ribosyl)glycinamide from N(1)-(5-phospho-D-ribosyl)glycinamide (10-formyl THF route): step 1/1.</text>
</comment>
<keyword evidence="3 4" id="KW-0658">Purine biosynthesis</keyword>
<feature type="binding site" evidence="4">
    <location>
        <begin position="20"/>
        <end position="22"/>
    </location>
    <ligand>
        <name>N(1)-(5-phospho-beta-D-ribosyl)glycinamide</name>
        <dbReference type="ChEBI" id="CHEBI:143788"/>
    </ligand>
</feature>
<evidence type="ECO:0000259" key="5">
    <source>
        <dbReference type="Pfam" id="PF00551"/>
    </source>
</evidence>
<dbReference type="Gene3D" id="3.40.50.170">
    <property type="entry name" value="Formyl transferase, N-terminal domain"/>
    <property type="match status" value="1"/>
</dbReference>
<keyword evidence="2 4" id="KW-0808">Transferase</keyword>
<dbReference type="InterPro" id="IPR002376">
    <property type="entry name" value="Formyl_transf_N"/>
</dbReference>
<dbReference type="UniPathway" id="UPA00074">
    <property type="reaction ID" value="UER00126"/>
</dbReference>
<comment type="similarity">
    <text evidence="4">Belongs to the GART family.</text>
</comment>
<feature type="binding site" evidence="4">
    <location>
        <position position="115"/>
    </location>
    <ligand>
        <name>(6R)-10-formyltetrahydrofolate</name>
        <dbReference type="ChEBI" id="CHEBI:195366"/>
    </ligand>
</feature>
<accession>A0A0E2B1K2</accession>
<feature type="binding site" evidence="4">
    <location>
        <begin position="98"/>
        <end position="101"/>
    </location>
    <ligand>
        <name>(6R)-10-formyltetrahydrofolate</name>
        <dbReference type="ChEBI" id="CHEBI:195366"/>
    </ligand>
</feature>
<evidence type="ECO:0000313" key="7">
    <source>
        <dbReference type="Proteomes" id="UP000006253"/>
    </source>
</evidence>
<dbReference type="EC" id="2.1.2.2" evidence="4"/>
<proteinExistence type="inferred from homology"/>
<dbReference type="AlphaFoldDB" id="A0A0E2B1K2"/>
<dbReference type="EMBL" id="AHMY02000051">
    <property type="protein sequence ID" value="EKO15016.1"/>
    <property type="molecule type" value="Genomic_DNA"/>
</dbReference>
<comment type="function">
    <text evidence="4">Catalyzes the transfer of a formyl group from 10-formyltetrahydrofolate to 5-phospho-ribosyl-glycinamide (GAR), producing 5-phospho-ribosyl-N-formylglycinamide (FGAR) and tetrahydrofolate.</text>
</comment>
<dbReference type="GO" id="GO:0005829">
    <property type="term" value="C:cytosol"/>
    <property type="evidence" value="ECO:0007669"/>
    <property type="project" value="TreeGrafter"/>
</dbReference>
<dbReference type="RefSeq" id="WP_004766351.1">
    <property type="nucleotide sequence ID" value="NZ_AHMY02000051.1"/>
</dbReference>
<feature type="site" description="Raises pKa of active site His" evidence="4">
    <location>
        <position position="153"/>
    </location>
</feature>
<dbReference type="GO" id="GO:0006189">
    <property type="term" value="P:'de novo' IMP biosynthetic process"/>
    <property type="evidence" value="ECO:0007669"/>
    <property type="project" value="UniProtKB-UniRule"/>
</dbReference>
<dbReference type="SUPFAM" id="SSF53328">
    <property type="entry name" value="Formyltransferase"/>
    <property type="match status" value="1"/>
</dbReference>
<evidence type="ECO:0000256" key="2">
    <source>
        <dbReference type="ARBA" id="ARBA00022679"/>
    </source>
</evidence>
<comment type="caution">
    <text evidence="6">The sequence shown here is derived from an EMBL/GenBank/DDBJ whole genome shotgun (WGS) entry which is preliminary data.</text>
</comment>
<feature type="binding site" evidence="4">
    <location>
        <position position="73"/>
    </location>
    <ligand>
        <name>(6R)-10-formyltetrahydrofolate</name>
        <dbReference type="ChEBI" id="CHEBI:195366"/>
    </ligand>
</feature>
<name>A0A0E2B1K2_9LEPT</name>
<dbReference type="Proteomes" id="UP000006253">
    <property type="component" value="Unassembled WGS sequence"/>
</dbReference>
<dbReference type="Pfam" id="PF00551">
    <property type="entry name" value="Formyl_trans_N"/>
    <property type="match status" value="1"/>
</dbReference>
<sequence length="208" mass="23214">MATLFTKPKKKIVFLASGRGSNLKAVLQNIKTGKIRGIAEILICDNPDAKALEIAREFELTSQVLNFSSFSDKSEYHTKLLELLLEIKPDLIVTAGYMRILKNQIVQTFSNRIINIHPSLLPAFPGLNAQKQALEYGVKIAGCTAHFVDEGVDSGPIILQGVVKIKEGMTERDLTLEILKEEHKILPLAVQYFCENRLTIQNRKVKIG</sequence>